<dbReference type="InterPro" id="IPR028098">
    <property type="entry name" value="Glyco_trans_4-like_N"/>
</dbReference>
<dbReference type="GO" id="GO:0016757">
    <property type="term" value="F:glycosyltransferase activity"/>
    <property type="evidence" value="ECO:0007669"/>
    <property type="project" value="InterPro"/>
</dbReference>
<keyword evidence="4" id="KW-1185">Reference proteome</keyword>
<gene>
    <name evidence="3" type="ORF">IQ249_02620</name>
</gene>
<dbReference type="Pfam" id="PF00534">
    <property type="entry name" value="Glycos_transf_1"/>
    <property type="match status" value="1"/>
</dbReference>
<evidence type="ECO:0000259" key="1">
    <source>
        <dbReference type="Pfam" id="PF00534"/>
    </source>
</evidence>
<dbReference type="SUPFAM" id="SSF53756">
    <property type="entry name" value="UDP-Glycosyltransferase/glycogen phosphorylase"/>
    <property type="match status" value="1"/>
</dbReference>
<evidence type="ECO:0000259" key="2">
    <source>
        <dbReference type="Pfam" id="PF13439"/>
    </source>
</evidence>
<dbReference type="PANTHER" id="PTHR45947">
    <property type="entry name" value="SULFOQUINOVOSYL TRANSFERASE SQD2"/>
    <property type="match status" value="1"/>
</dbReference>
<dbReference type="Gene3D" id="3.40.50.2000">
    <property type="entry name" value="Glycogen Phosphorylase B"/>
    <property type="match status" value="2"/>
</dbReference>
<protein>
    <submittedName>
        <fullName evidence="3">Glycosyltransferase</fullName>
    </submittedName>
</protein>
<dbReference type="PANTHER" id="PTHR45947:SF3">
    <property type="entry name" value="SULFOQUINOVOSYL TRANSFERASE SQD2"/>
    <property type="match status" value="1"/>
</dbReference>
<organism evidence="3 4">
    <name type="scientific">Lusitaniella coriacea LEGE 07157</name>
    <dbReference type="NCBI Taxonomy" id="945747"/>
    <lineage>
        <taxon>Bacteria</taxon>
        <taxon>Bacillati</taxon>
        <taxon>Cyanobacteriota</taxon>
        <taxon>Cyanophyceae</taxon>
        <taxon>Spirulinales</taxon>
        <taxon>Lusitaniellaceae</taxon>
        <taxon>Lusitaniella</taxon>
    </lineage>
</organism>
<proteinExistence type="predicted"/>
<feature type="domain" description="Glycosyltransferase subfamily 4-like N-terminal" evidence="2">
    <location>
        <begin position="78"/>
        <end position="197"/>
    </location>
</feature>
<feature type="domain" description="Glycosyl transferase family 1" evidence="1">
    <location>
        <begin position="211"/>
        <end position="376"/>
    </location>
</feature>
<accession>A0A8J7B700</accession>
<dbReference type="InterPro" id="IPR050194">
    <property type="entry name" value="Glycosyltransferase_grp1"/>
</dbReference>
<dbReference type="Proteomes" id="UP000654482">
    <property type="component" value="Unassembled WGS sequence"/>
</dbReference>
<dbReference type="RefSeq" id="WP_194027874.1">
    <property type="nucleotide sequence ID" value="NZ_JADEWZ010000003.1"/>
</dbReference>
<dbReference type="EMBL" id="JADEWZ010000003">
    <property type="protein sequence ID" value="MBE9114781.1"/>
    <property type="molecule type" value="Genomic_DNA"/>
</dbReference>
<comment type="caution">
    <text evidence="3">The sequence shown here is derived from an EMBL/GenBank/DDBJ whole genome shotgun (WGS) entry which is preliminary data.</text>
</comment>
<sequence>MSESQKYRVLIIVSHPVPYIIPQFRLMAQHPKLEILVAYCSLEGAQSYVDPEFGTEVSWEDLPILEGYPWVCVPNNSPKPGLGRFWGLMNGQLWEMIQRSRVDVVSVYAGYAYASFWIAAVAAKLRGIGFIFVTDASSIASRARKTWKSWLKPLLLPAIFRLGDAILVSSRLGQEVVCSLGMPKERVVVTPSSVDNEWWEAQAAKTDPKRFRSGLGIPETASVLLFCAKLQSWKRPQDALQGFAKANLPDAYLLFAGDGEMRGELEAEAEKLQVRDRVKFLGFLSQSQLPEAYRSADLFILPSEYEPFGVVVNEAMLCGCPVLASDRVGAREELIWEGETGFIYPCGDIDAIAQILQSILPNRDRLYKMGQAAKERMKTWSPQENIEAQIHAIELSYHRRQQSH</sequence>
<dbReference type="InterPro" id="IPR001296">
    <property type="entry name" value="Glyco_trans_1"/>
</dbReference>
<dbReference type="Pfam" id="PF13439">
    <property type="entry name" value="Glyco_transf_4"/>
    <property type="match status" value="1"/>
</dbReference>
<reference evidence="3" key="1">
    <citation type="submission" date="2020-10" db="EMBL/GenBank/DDBJ databases">
        <authorList>
            <person name="Castelo-Branco R."/>
            <person name="Eusebio N."/>
            <person name="Adriana R."/>
            <person name="Vieira A."/>
            <person name="Brugerolle De Fraissinette N."/>
            <person name="Rezende De Castro R."/>
            <person name="Schneider M.P."/>
            <person name="Vasconcelos V."/>
            <person name="Leao P.N."/>
        </authorList>
    </citation>
    <scope>NUCLEOTIDE SEQUENCE</scope>
    <source>
        <strain evidence="3">LEGE 07157</strain>
    </source>
</reference>
<dbReference type="AlphaFoldDB" id="A0A8J7B700"/>
<evidence type="ECO:0000313" key="4">
    <source>
        <dbReference type="Proteomes" id="UP000654482"/>
    </source>
</evidence>
<evidence type="ECO:0000313" key="3">
    <source>
        <dbReference type="EMBL" id="MBE9114781.1"/>
    </source>
</evidence>
<name>A0A8J7B700_9CYAN</name>